<evidence type="ECO:0000313" key="3">
    <source>
        <dbReference type="Proteomes" id="UP000823775"/>
    </source>
</evidence>
<dbReference type="EMBL" id="JACEIK010006983">
    <property type="protein sequence ID" value="MCE3049567.1"/>
    <property type="molecule type" value="Genomic_DNA"/>
</dbReference>
<evidence type="ECO:0000313" key="2">
    <source>
        <dbReference type="EMBL" id="MCE3049567.1"/>
    </source>
</evidence>
<reference evidence="2 3" key="1">
    <citation type="journal article" date="2021" name="BMC Genomics">
        <title>Datura genome reveals duplications of psychoactive alkaloid biosynthetic genes and high mutation rate following tissue culture.</title>
        <authorList>
            <person name="Rajewski A."/>
            <person name="Carter-House D."/>
            <person name="Stajich J."/>
            <person name="Litt A."/>
        </authorList>
    </citation>
    <scope>NUCLEOTIDE SEQUENCE [LARGE SCALE GENOMIC DNA]</scope>
    <source>
        <strain evidence="2">AR-01</strain>
    </source>
</reference>
<dbReference type="Proteomes" id="UP000823775">
    <property type="component" value="Unassembled WGS sequence"/>
</dbReference>
<name>A0ABS8WHK9_DATST</name>
<organism evidence="2 3">
    <name type="scientific">Datura stramonium</name>
    <name type="common">Jimsonweed</name>
    <name type="synonym">Common thornapple</name>
    <dbReference type="NCBI Taxonomy" id="4076"/>
    <lineage>
        <taxon>Eukaryota</taxon>
        <taxon>Viridiplantae</taxon>
        <taxon>Streptophyta</taxon>
        <taxon>Embryophyta</taxon>
        <taxon>Tracheophyta</taxon>
        <taxon>Spermatophyta</taxon>
        <taxon>Magnoliopsida</taxon>
        <taxon>eudicotyledons</taxon>
        <taxon>Gunneridae</taxon>
        <taxon>Pentapetalae</taxon>
        <taxon>asterids</taxon>
        <taxon>lamiids</taxon>
        <taxon>Solanales</taxon>
        <taxon>Solanaceae</taxon>
        <taxon>Solanoideae</taxon>
        <taxon>Datureae</taxon>
        <taxon>Datura</taxon>
    </lineage>
</organism>
<gene>
    <name evidence="2" type="ORF">HAX54_045178</name>
</gene>
<protein>
    <submittedName>
        <fullName evidence="2">Uncharacterized protein</fullName>
    </submittedName>
</protein>
<keyword evidence="3" id="KW-1185">Reference proteome</keyword>
<evidence type="ECO:0000256" key="1">
    <source>
        <dbReference type="SAM" id="MobiDB-lite"/>
    </source>
</evidence>
<proteinExistence type="predicted"/>
<comment type="caution">
    <text evidence="2">The sequence shown here is derived from an EMBL/GenBank/DDBJ whole genome shotgun (WGS) entry which is preliminary data.</text>
</comment>
<sequence length="103" mass="11521">MEGVTARHTYKGVFDDHQQGEEPSLAPSSLGSLQVPEVPIDRQVSEDPSWKLSLRPEVQAVLVKKGQRVDGPSGKRRLVTLAVTWAKVFMLFCLRTTTEMTNR</sequence>
<accession>A0ABS8WHK9</accession>
<feature type="region of interest" description="Disordered" evidence="1">
    <location>
        <begin position="1"/>
        <end position="34"/>
    </location>
</feature>